<dbReference type="InterPro" id="IPR007259">
    <property type="entry name" value="GCP"/>
</dbReference>
<proteinExistence type="inferred from homology"/>
<protein>
    <submittedName>
        <fullName evidence="8">Gamma-tubulin complex component protein</fullName>
    </submittedName>
</protein>
<keyword evidence="3" id="KW-0963">Cytoplasm</keyword>
<evidence type="ECO:0000256" key="2">
    <source>
        <dbReference type="ARBA" id="ARBA00010337"/>
    </source>
</evidence>
<dbReference type="GO" id="GO:0051225">
    <property type="term" value="P:spindle assembly"/>
    <property type="evidence" value="ECO:0007669"/>
    <property type="project" value="TreeGrafter"/>
</dbReference>
<dbReference type="GO" id="GO:0007020">
    <property type="term" value="P:microtubule nucleation"/>
    <property type="evidence" value="ECO:0007669"/>
    <property type="project" value="InterPro"/>
</dbReference>
<feature type="domain" description="Gamma tubulin complex component C-terminal" evidence="6">
    <location>
        <begin position="294"/>
        <end position="597"/>
    </location>
</feature>
<dbReference type="PANTHER" id="PTHR19302">
    <property type="entry name" value="GAMMA TUBULIN COMPLEX PROTEIN"/>
    <property type="match status" value="1"/>
</dbReference>
<dbReference type="AlphaFoldDB" id="A0A5E4M0I9"/>
<evidence type="ECO:0000313" key="8">
    <source>
        <dbReference type="EMBL" id="VVC25605.1"/>
    </source>
</evidence>
<accession>A0A5E4M0I9</accession>
<comment type="subcellular location">
    <subcellularLocation>
        <location evidence="1">Cytoplasm</location>
        <location evidence="1">Cytoskeleton</location>
    </subcellularLocation>
</comment>
<sequence length="677" mass="78723">MINLQISCYDISQVCSVSNEHNFEQLWDDQNSKRKIGSSDSFVEEHSDRVPLTSCSNNNRPTVPFAEGTQLSNFGQELFLNLTRCTEGEEWIKADANTCKEIPCLEFLKTHAIEIGRLHFVVKNYINSIQKNCSRVIKALRFDLETEIDSYYVYVNIWITKPIQKMIVDWMTGDEIADKYDEFFIVETLETSSENDWDNTHTLSSKNTLDFLGKYELNNIYETGRNMRFLLKLLGPKSNIKIDKLRKNVKTLNDEDGFLIMLTDNNSKTSTMLSDAYAESCAVLMEVLINNYDLFLHFEGFRNYMLFGRGDFYAYIISQLERHFGNDEMHNYQLQEIMKNAYSLTSAKNDNMKLFKNLKYSIDSTGKLNWNSFKFEYITDEPLERIFAPCFNYYDDIFEFLWKLKNIDWSTKKIWNEINHFLKESCYKIGKVLNSVLRNIHVLLWSMMKCVSEIQNSTFEMIKDEWELFENQLFGAANVKTITNAHTSSLESIKKFADDASVSLDAFVKSLQKNVEKFTEIFQYFVDTLKSSHREEPKTGSNDGGVHVEKINTCMGNLRAIKNVYETQLHAVLSKLAVSKTRHLASLASKIDFNGYYSSFGKNTIEHLENLEKSLSQYIPDNYNDIDLVQNLFVDKKKKKPAMLSVFEFENLIEIKSMSSIKHKFESGSSKRVLDWT</sequence>
<keyword evidence="5" id="KW-0206">Cytoskeleton</keyword>
<dbReference type="Pfam" id="PF04130">
    <property type="entry name" value="GCP_C_terminal"/>
    <property type="match status" value="1"/>
</dbReference>
<evidence type="ECO:0000259" key="7">
    <source>
        <dbReference type="Pfam" id="PF17681"/>
    </source>
</evidence>
<evidence type="ECO:0000256" key="3">
    <source>
        <dbReference type="ARBA" id="ARBA00022490"/>
    </source>
</evidence>
<comment type="similarity">
    <text evidence="2">Belongs to the TUBGCP family.</text>
</comment>
<dbReference type="PANTHER" id="PTHR19302:SF14">
    <property type="entry name" value="GAMMA-TUBULIN COMPLEX COMPONENT 3"/>
    <property type="match status" value="1"/>
</dbReference>
<dbReference type="InterPro" id="IPR040457">
    <property type="entry name" value="GCP_C"/>
</dbReference>
<dbReference type="GO" id="GO:0031122">
    <property type="term" value="P:cytoplasmic microtubule organization"/>
    <property type="evidence" value="ECO:0007669"/>
    <property type="project" value="TreeGrafter"/>
</dbReference>
<dbReference type="EMBL" id="CABPRJ010000016">
    <property type="protein sequence ID" value="VVC25605.1"/>
    <property type="molecule type" value="Genomic_DNA"/>
</dbReference>
<feature type="domain" description="Gamma tubulin complex component protein N-terminal" evidence="7">
    <location>
        <begin position="160"/>
        <end position="290"/>
    </location>
</feature>
<evidence type="ECO:0000259" key="6">
    <source>
        <dbReference type="Pfam" id="PF04130"/>
    </source>
</evidence>
<dbReference type="GO" id="GO:0043015">
    <property type="term" value="F:gamma-tubulin binding"/>
    <property type="evidence" value="ECO:0007669"/>
    <property type="project" value="InterPro"/>
</dbReference>
<dbReference type="GO" id="GO:0000922">
    <property type="term" value="C:spindle pole"/>
    <property type="evidence" value="ECO:0007669"/>
    <property type="project" value="InterPro"/>
</dbReference>
<evidence type="ECO:0000256" key="1">
    <source>
        <dbReference type="ARBA" id="ARBA00004245"/>
    </source>
</evidence>
<gene>
    <name evidence="8" type="ORF">CINCED_3A013110</name>
</gene>
<dbReference type="GO" id="GO:0051321">
    <property type="term" value="P:meiotic cell cycle"/>
    <property type="evidence" value="ECO:0007669"/>
    <property type="project" value="TreeGrafter"/>
</dbReference>
<evidence type="ECO:0000256" key="4">
    <source>
        <dbReference type="ARBA" id="ARBA00022701"/>
    </source>
</evidence>
<dbReference type="InterPro" id="IPR041470">
    <property type="entry name" value="GCP_N"/>
</dbReference>
<dbReference type="GO" id="GO:0051011">
    <property type="term" value="F:microtubule minus-end binding"/>
    <property type="evidence" value="ECO:0007669"/>
    <property type="project" value="TreeGrafter"/>
</dbReference>
<keyword evidence="9" id="KW-1185">Reference proteome</keyword>
<keyword evidence="4" id="KW-0493">Microtubule</keyword>
<dbReference type="GO" id="GO:0000930">
    <property type="term" value="C:gamma-tubulin complex"/>
    <property type="evidence" value="ECO:0007669"/>
    <property type="project" value="TreeGrafter"/>
</dbReference>
<organism evidence="8 9">
    <name type="scientific">Cinara cedri</name>
    <dbReference type="NCBI Taxonomy" id="506608"/>
    <lineage>
        <taxon>Eukaryota</taxon>
        <taxon>Metazoa</taxon>
        <taxon>Ecdysozoa</taxon>
        <taxon>Arthropoda</taxon>
        <taxon>Hexapoda</taxon>
        <taxon>Insecta</taxon>
        <taxon>Pterygota</taxon>
        <taxon>Neoptera</taxon>
        <taxon>Paraneoptera</taxon>
        <taxon>Hemiptera</taxon>
        <taxon>Sternorrhyncha</taxon>
        <taxon>Aphidomorpha</taxon>
        <taxon>Aphidoidea</taxon>
        <taxon>Aphididae</taxon>
        <taxon>Lachninae</taxon>
        <taxon>Cinara</taxon>
    </lineage>
</organism>
<reference evidence="8 9" key="1">
    <citation type="submission" date="2019-08" db="EMBL/GenBank/DDBJ databases">
        <authorList>
            <person name="Alioto T."/>
            <person name="Alioto T."/>
            <person name="Gomez Garrido J."/>
        </authorList>
    </citation>
    <scope>NUCLEOTIDE SEQUENCE [LARGE SCALE GENOMIC DNA]</scope>
</reference>
<dbReference type="OrthoDB" id="5860513at2759"/>
<dbReference type="Gene3D" id="1.20.120.1900">
    <property type="entry name" value="Gamma-tubulin complex, C-terminal domain"/>
    <property type="match status" value="1"/>
</dbReference>
<evidence type="ECO:0000313" key="9">
    <source>
        <dbReference type="Proteomes" id="UP000325440"/>
    </source>
</evidence>
<evidence type="ECO:0000256" key="5">
    <source>
        <dbReference type="ARBA" id="ARBA00023212"/>
    </source>
</evidence>
<dbReference type="GO" id="GO:0000278">
    <property type="term" value="P:mitotic cell cycle"/>
    <property type="evidence" value="ECO:0007669"/>
    <property type="project" value="TreeGrafter"/>
</dbReference>
<dbReference type="InterPro" id="IPR042241">
    <property type="entry name" value="GCP_C_sf"/>
</dbReference>
<name>A0A5E4M0I9_9HEMI</name>
<dbReference type="GO" id="GO:0005874">
    <property type="term" value="C:microtubule"/>
    <property type="evidence" value="ECO:0007669"/>
    <property type="project" value="UniProtKB-KW"/>
</dbReference>
<dbReference type="Pfam" id="PF17681">
    <property type="entry name" value="GCP_N_terminal"/>
    <property type="match status" value="1"/>
</dbReference>
<dbReference type="Proteomes" id="UP000325440">
    <property type="component" value="Unassembled WGS sequence"/>
</dbReference>